<dbReference type="GeneID" id="27308110"/>
<feature type="region of interest" description="Disordered" evidence="2">
    <location>
        <begin position="61"/>
        <end position="113"/>
    </location>
</feature>
<proteinExistence type="inferred from homology"/>
<dbReference type="InParanoid" id="A0A0D2BCS5"/>
<dbReference type="PANTHER" id="PTHR47432:SF1">
    <property type="entry name" value="CELL WALL ASSEMBLY REGULATOR SMI1"/>
    <property type="match status" value="1"/>
</dbReference>
<dbReference type="GO" id="GO:0043332">
    <property type="term" value="C:mating projection tip"/>
    <property type="evidence" value="ECO:0007669"/>
    <property type="project" value="TreeGrafter"/>
</dbReference>
<evidence type="ECO:0000259" key="3">
    <source>
        <dbReference type="SMART" id="SM00860"/>
    </source>
</evidence>
<feature type="region of interest" description="Disordered" evidence="2">
    <location>
        <begin position="21"/>
        <end position="42"/>
    </location>
</feature>
<dbReference type="SMART" id="SM00860">
    <property type="entry name" value="SMI1_KNR4"/>
    <property type="match status" value="1"/>
</dbReference>
<dbReference type="Proteomes" id="UP000053259">
    <property type="component" value="Unassembled WGS sequence"/>
</dbReference>
<evidence type="ECO:0000256" key="1">
    <source>
        <dbReference type="ARBA" id="ARBA00005303"/>
    </source>
</evidence>
<comment type="similarity">
    <text evidence="1">Belongs to the KNR4/SMI1 family.</text>
</comment>
<dbReference type="AlphaFoldDB" id="A0A0D2BCS5"/>
<dbReference type="Pfam" id="PF09346">
    <property type="entry name" value="SMI1_KNR4"/>
    <property type="match status" value="1"/>
</dbReference>
<dbReference type="FunCoup" id="A0A0D2BCS5">
    <property type="interactions" value="60"/>
</dbReference>
<dbReference type="OrthoDB" id="2305498at2759"/>
<feature type="compositionally biased region" description="Polar residues" evidence="2">
    <location>
        <begin position="505"/>
        <end position="519"/>
    </location>
</feature>
<organism evidence="4 5">
    <name type="scientific">Verruconis gallopava</name>
    <dbReference type="NCBI Taxonomy" id="253628"/>
    <lineage>
        <taxon>Eukaryota</taxon>
        <taxon>Fungi</taxon>
        <taxon>Dikarya</taxon>
        <taxon>Ascomycota</taxon>
        <taxon>Pezizomycotina</taxon>
        <taxon>Dothideomycetes</taxon>
        <taxon>Pleosporomycetidae</taxon>
        <taxon>Venturiales</taxon>
        <taxon>Sympoventuriaceae</taxon>
        <taxon>Verruconis</taxon>
    </lineage>
</organism>
<dbReference type="HOGENOM" id="CLU_024700_0_0_1"/>
<reference evidence="4 5" key="1">
    <citation type="submission" date="2015-01" db="EMBL/GenBank/DDBJ databases">
        <title>The Genome Sequence of Ochroconis gallopava CBS43764.</title>
        <authorList>
            <consortium name="The Broad Institute Genomics Platform"/>
            <person name="Cuomo C."/>
            <person name="de Hoog S."/>
            <person name="Gorbushina A."/>
            <person name="Stielow B."/>
            <person name="Teixiera M."/>
            <person name="Abouelleil A."/>
            <person name="Chapman S.B."/>
            <person name="Priest M."/>
            <person name="Young S.K."/>
            <person name="Wortman J."/>
            <person name="Nusbaum C."/>
            <person name="Birren B."/>
        </authorList>
    </citation>
    <scope>NUCLEOTIDE SEQUENCE [LARGE SCALE GENOMIC DNA]</scope>
    <source>
        <strain evidence="4 5">CBS 43764</strain>
    </source>
</reference>
<feature type="domain" description="Knr4/Smi1-like" evidence="3">
    <location>
        <begin position="157"/>
        <end position="340"/>
    </location>
</feature>
<dbReference type="PANTHER" id="PTHR47432">
    <property type="entry name" value="CELL WALL ASSEMBLY REGULATOR SMI1"/>
    <property type="match status" value="1"/>
</dbReference>
<dbReference type="RefSeq" id="XP_016219078.1">
    <property type="nucleotide sequence ID" value="XM_016352821.1"/>
</dbReference>
<dbReference type="Gene3D" id="3.40.1580.10">
    <property type="entry name" value="SMI1/KNR4-like"/>
    <property type="match status" value="1"/>
</dbReference>
<dbReference type="SUPFAM" id="SSF160631">
    <property type="entry name" value="SMI1/KNR4-like"/>
    <property type="match status" value="1"/>
</dbReference>
<keyword evidence="5" id="KW-1185">Reference proteome</keyword>
<dbReference type="PIRSF" id="PIRSF017023">
    <property type="entry name" value="KNR4"/>
    <property type="match status" value="1"/>
</dbReference>
<evidence type="ECO:0000256" key="2">
    <source>
        <dbReference type="SAM" id="MobiDB-lite"/>
    </source>
</evidence>
<feature type="compositionally biased region" description="Polar residues" evidence="2">
    <location>
        <begin position="403"/>
        <end position="426"/>
    </location>
</feature>
<dbReference type="InterPro" id="IPR051873">
    <property type="entry name" value="KNR4/SMI1_regulator"/>
</dbReference>
<feature type="compositionally biased region" description="Polar residues" evidence="2">
    <location>
        <begin position="63"/>
        <end position="87"/>
    </location>
</feature>
<dbReference type="InterPro" id="IPR009203">
    <property type="entry name" value="Knr4/Smi1"/>
</dbReference>
<accession>A0A0D2BCS5</accession>
<evidence type="ECO:0000313" key="4">
    <source>
        <dbReference type="EMBL" id="KIW09209.1"/>
    </source>
</evidence>
<dbReference type="InterPro" id="IPR018958">
    <property type="entry name" value="Knr4/Smi1-like_dom"/>
</dbReference>
<name>A0A0D2BCS5_9PEZI</name>
<feature type="region of interest" description="Disordered" evidence="2">
    <location>
        <begin position="385"/>
        <end position="566"/>
    </location>
</feature>
<feature type="compositionally biased region" description="Polar residues" evidence="2">
    <location>
        <begin position="463"/>
        <end position="481"/>
    </location>
</feature>
<dbReference type="EMBL" id="KN847529">
    <property type="protein sequence ID" value="KIW09209.1"/>
    <property type="molecule type" value="Genomic_DNA"/>
</dbReference>
<sequence>MASVGSMFKDFWQALVSNDRHASHDSPYRTGQHVPLPQSRHAPLTSIATSAIESRTDLHEAIPQSSSASVNGHTSPNNGRMSPSSPYSPGMRSAMRRQSSERSSTRGSIEKQPATEIQMQNFNDGLPPPPPVAHSWKRIDRWVRDNYAELYENLCEGATNNDINELEHQLDCTLPLDVRESLMVHDGQEHGGRPTGIFFGCMLLDCEEIYDEWCNWRAVNEQYLAQRAEDMLPAAIPVKAFAGASSSSSSVVPTIERQSASGALWREQLQERQQSQPPNAVQRVYTHPAWIPLARDWGGNLIAVDLAPGPMGKWGQVILCGRDYDTKFVVARSWAVFLANVADDFSAGDKIIVDEENNELRFKPFKNADPPYMEILRWRCDQKYGRRPSTQARRGPGRGGLKINSSVGSGAFMSDSSPYASPISATSDKERGRSPHRFGGKAPVGSSPLRPMISSPLARVTEEASSPLTIETNSETLKQATPPNPVDSKLVSVDTPRQSGELPEATSTSAPEANGTLTAKNKENESVGTKSAADNTSEKASAASERKTSKVDSGIGDMGDMKTVEI</sequence>
<protein>
    <recommendedName>
        <fullName evidence="3">Knr4/Smi1-like domain-containing protein</fullName>
    </recommendedName>
</protein>
<dbReference type="STRING" id="253628.A0A0D2BCS5"/>
<gene>
    <name evidence="4" type="ORF">PV09_00137</name>
</gene>
<dbReference type="VEuPathDB" id="FungiDB:PV09_00137"/>
<dbReference type="InterPro" id="IPR037883">
    <property type="entry name" value="Knr4/Smi1-like_sf"/>
</dbReference>
<feature type="compositionally biased region" description="Polar residues" evidence="2">
    <location>
        <begin position="526"/>
        <end position="539"/>
    </location>
</feature>
<evidence type="ECO:0000313" key="5">
    <source>
        <dbReference type="Proteomes" id="UP000053259"/>
    </source>
</evidence>
<dbReference type="GO" id="GO:0070880">
    <property type="term" value="P:fungal-type cell wall beta-glucan biosynthetic process"/>
    <property type="evidence" value="ECO:0007669"/>
    <property type="project" value="TreeGrafter"/>
</dbReference>